<dbReference type="Pfam" id="PF00990">
    <property type="entry name" value="GGDEF"/>
    <property type="match status" value="1"/>
</dbReference>
<dbReference type="NCBIfam" id="TIGR00254">
    <property type="entry name" value="GGDEF"/>
    <property type="match status" value="1"/>
</dbReference>
<keyword evidence="5" id="KW-1185">Reference proteome</keyword>
<dbReference type="InterPro" id="IPR029787">
    <property type="entry name" value="Nucleotide_cyclase"/>
</dbReference>
<evidence type="ECO:0000259" key="3">
    <source>
        <dbReference type="PROSITE" id="PS50887"/>
    </source>
</evidence>
<dbReference type="PANTHER" id="PTHR44757">
    <property type="entry name" value="DIGUANYLATE CYCLASE DGCP"/>
    <property type="match status" value="1"/>
</dbReference>
<name>E3JBX7_PSEI1</name>
<dbReference type="InterPro" id="IPR052155">
    <property type="entry name" value="Biofilm_reg_signaling"/>
</dbReference>
<feature type="transmembrane region" description="Helical" evidence="1">
    <location>
        <begin position="185"/>
        <end position="203"/>
    </location>
</feature>
<dbReference type="InterPro" id="IPR043128">
    <property type="entry name" value="Rev_trsase/Diguanyl_cyclase"/>
</dbReference>
<dbReference type="SMART" id="SM00052">
    <property type="entry name" value="EAL"/>
    <property type="match status" value="1"/>
</dbReference>
<gene>
    <name evidence="4" type="ordered locus">FraEuI1c_4288</name>
</gene>
<keyword evidence="1" id="KW-0472">Membrane</keyword>
<sequence>MVDGHRTVRVAAGGCLAYLAVVAVCALLLPSTAGAQLSSCAAAAACLAVVVCLVWTGRRAQGADRRWRLIIGIATIPTVLVSAWHLRWIFGHGAVVPAHVPWAAAAFLLIFAVYLAGILAFPTDPLEVGDAGFGVGRDGYYWYAIIALDSLVVVGSVFLIAWATIMEPAIRSHHIDTPGLVSNTGTVVGYLILMAAVLLLATFRQPRSGLALALLGAGMSVMMLSTALYLSVAAAGGVGIAPAADVIAATGWLLLLLAGLVPIPGSPAAVRRRGGPRVLWLRSALPYLALGVAGVLLVSQLIADGAVDRVEWVGLIGLLLIALARQLMTLGENTVLLASVEASRQELRYQALHDPLTGLANRALFADRLQHALAFRESRPFALVYCDLDDFKRVNDTLGHAAGDSLLTTTAARLRAGVRPGDTIARLGGDEFAILLGDGHGDPEAACQRLAETIRAPTMLAGHPQPVGASLGLVIADAHSPPAADALLREADLAMYAAKREGKGGLVVYRPDLSTHESAPQTRAALAYALRGDERYGTITVHYQPVVDLRTGGVSALDAVPHWSHRLLAQSPPDLLAHLADEAGLTVPLVGLVLRRVCRDVAAQNPRLRGRPAFVSVPVRRDLEGTSVAEVADLLAHHDLPPQTIILRLSETCGVSDLDAAAPLLRRLAGRGIRLALDGVGGRASTFAAWRTLPIEIIRLDHTLTDVDSSPGAHRTRRIRDAVLAAAAHLDLTVATTGIGNHAQARELAAAGCHLGTGPYYGPPRPLDEASQALPRGS</sequence>
<dbReference type="InParanoid" id="E3JBX7"/>
<dbReference type="PROSITE" id="PS50883">
    <property type="entry name" value="EAL"/>
    <property type="match status" value="1"/>
</dbReference>
<feature type="transmembrane region" description="Helical" evidence="1">
    <location>
        <begin position="284"/>
        <end position="303"/>
    </location>
</feature>
<dbReference type="PANTHER" id="PTHR44757:SF2">
    <property type="entry name" value="BIOFILM ARCHITECTURE MAINTENANCE PROTEIN MBAA"/>
    <property type="match status" value="1"/>
</dbReference>
<dbReference type="RefSeq" id="WP_013425405.1">
    <property type="nucleotide sequence ID" value="NC_014666.1"/>
</dbReference>
<feature type="domain" description="GGDEF" evidence="3">
    <location>
        <begin position="379"/>
        <end position="511"/>
    </location>
</feature>
<proteinExistence type="predicted"/>
<dbReference type="OrthoDB" id="23692at2"/>
<dbReference type="EMBL" id="CP002299">
    <property type="protein sequence ID" value="ADP82287.1"/>
    <property type="molecule type" value="Genomic_DNA"/>
</dbReference>
<evidence type="ECO:0000313" key="5">
    <source>
        <dbReference type="Proteomes" id="UP000002484"/>
    </source>
</evidence>
<dbReference type="SMART" id="SM00267">
    <property type="entry name" value="GGDEF"/>
    <property type="match status" value="1"/>
</dbReference>
<dbReference type="AlphaFoldDB" id="E3JBX7"/>
<dbReference type="CDD" id="cd01949">
    <property type="entry name" value="GGDEF"/>
    <property type="match status" value="1"/>
</dbReference>
<feature type="transmembrane region" description="Helical" evidence="1">
    <location>
        <begin position="240"/>
        <end position="263"/>
    </location>
</feature>
<dbReference type="KEGG" id="fri:FraEuI1c_4288"/>
<dbReference type="HOGENOM" id="CLU_000445_129_3_11"/>
<accession>E3JBX7</accession>
<dbReference type="InterPro" id="IPR000160">
    <property type="entry name" value="GGDEF_dom"/>
</dbReference>
<evidence type="ECO:0000313" key="4">
    <source>
        <dbReference type="EMBL" id="ADP82287.1"/>
    </source>
</evidence>
<dbReference type="Pfam" id="PF00563">
    <property type="entry name" value="EAL"/>
    <property type="match status" value="1"/>
</dbReference>
<dbReference type="InterPro" id="IPR035919">
    <property type="entry name" value="EAL_sf"/>
</dbReference>
<feature type="transmembrane region" description="Helical" evidence="1">
    <location>
        <begin position="141"/>
        <end position="165"/>
    </location>
</feature>
<dbReference type="CDD" id="cd01948">
    <property type="entry name" value="EAL"/>
    <property type="match status" value="1"/>
</dbReference>
<feature type="transmembrane region" description="Helical" evidence="1">
    <location>
        <begin position="69"/>
        <end position="90"/>
    </location>
</feature>
<feature type="transmembrane region" description="Helical" evidence="1">
    <location>
        <begin position="210"/>
        <end position="234"/>
    </location>
</feature>
<dbReference type="SUPFAM" id="SSF55073">
    <property type="entry name" value="Nucleotide cyclase"/>
    <property type="match status" value="1"/>
</dbReference>
<evidence type="ECO:0000256" key="1">
    <source>
        <dbReference type="SAM" id="Phobius"/>
    </source>
</evidence>
<dbReference type="PROSITE" id="PS50887">
    <property type="entry name" value="GGDEF"/>
    <property type="match status" value="1"/>
</dbReference>
<dbReference type="SUPFAM" id="SSF141868">
    <property type="entry name" value="EAL domain-like"/>
    <property type="match status" value="1"/>
</dbReference>
<dbReference type="Gene3D" id="3.20.20.450">
    <property type="entry name" value="EAL domain"/>
    <property type="match status" value="1"/>
</dbReference>
<keyword evidence="1" id="KW-1133">Transmembrane helix</keyword>
<organism evidence="4 5">
    <name type="scientific">Pseudofrankia inefficax (strain DSM 45817 / CECT 9037 / DDB 130130 / EuI1c)</name>
    <name type="common">Frankia inefficax</name>
    <dbReference type="NCBI Taxonomy" id="298654"/>
    <lineage>
        <taxon>Bacteria</taxon>
        <taxon>Bacillati</taxon>
        <taxon>Actinomycetota</taxon>
        <taxon>Actinomycetes</taxon>
        <taxon>Frankiales</taxon>
        <taxon>Frankiaceae</taxon>
        <taxon>Pseudofrankia</taxon>
    </lineage>
</organism>
<protein>
    <submittedName>
        <fullName evidence="4">Diguanylate cyclase/phosphodiesterase</fullName>
    </submittedName>
</protein>
<dbReference type="STRING" id="298654.FraEuI1c_4288"/>
<feature type="domain" description="EAL" evidence="2">
    <location>
        <begin position="519"/>
        <end position="778"/>
    </location>
</feature>
<dbReference type="Proteomes" id="UP000002484">
    <property type="component" value="Chromosome"/>
</dbReference>
<evidence type="ECO:0000259" key="2">
    <source>
        <dbReference type="PROSITE" id="PS50883"/>
    </source>
</evidence>
<feature type="transmembrane region" description="Helical" evidence="1">
    <location>
        <begin position="102"/>
        <end position="121"/>
    </location>
</feature>
<dbReference type="eggNOG" id="COG5001">
    <property type="taxonomic scope" value="Bacteria"/>
</dbReference>
<keyword evidence="1" id="KW-0812">Transmembrane</keyword>
<reference evidence="4 5" key="1">
    <citation type="submission" date="2010-10" db="EMBL/GenBank/DDBJ databases">
        <title>Complete sequence of Frankia sp. EuI1c.</title>
        <authorList>
            <consortium name="US DOE Joint Genome Institute"/>
            <person name="Lucas S."/>
            <person name="Copeland A."/>
            <person name="Lapidus A."/>
            <person name="Cheng J.-F."/>
            <person name="Bruce D."/>
            <person name="Goodwin L."/>
            <person name="Pitluck S."/>
            <person name="Chertkov O."/>
            <person name="Detter J.C."/>
            <person name="Han C."/>
            <person name="Tapia R."/>
            <person name="Land M."/>
            <person name="Hauser L."/>
            <person name="Jeffries C."/>
            <person name="Kyrpides N."/>
            <person name="Ivanova N."/>
            <person name="Mikhailova N."/>
            <person name="Beauchemin N."/>
            <person name="Sen A."/>
            <person name="Sur S.A."/>
            <person name="Gtari M."/>
            <person name="Wall L."/>
            <person name="Tisa L."/>
            <person name="Woyke T."/>
        </authorList>
    </citation>
    <scope>NUCLEOTIDE SEQUENCE [LARGE SCALE GENOMIC DNA]</scope>
    <source>
        <strain evidence="5">DSM 45817 / CECT 9037 / EuI1c</strain>
    </source>
</reference>
<dbReference type="Gene3D" id="3.30.70.270">
    <property type="match status" value="1"/>
</dbReference>
<dbReference type="InterPro" id="IPR001633">
    <property type="entry name" value="EAL_dom"/>
</dbReference>
<feature type="transmembrane region" description="Helical" evidence="1">
    <location>
        <begin position="35"/>
        <end position="57"/>
    </location>
</feature>
<feature type="transmembrane region" description="Helical" evidence="1">
    <location>
        <begin position="7"/>
        <end position="29"/>
    </location>
</feature>